<feature type="transmembrane region" description="Helical" evidence="1">
    <location>
        <begin position="108"/>
        <end position="131"/>
    </location>
</feature>
<name>A0AAE7S1L6_9CAUD</name>
<dbReference type="GeneID" id="75691972"/>
<keyword evidence="1" id="KW-1133">Transmembrane helix</keyword>
<gene>
    <name evidence="2" type="primary">gp_22730</name>
</gene>
<reference evidence="2 3" key="1">
    <citation type="submission" date="2021-04" db="EMBL/GenBank/DDBJ databases">
        <authorList>
            <person name="Shkoporov A.N."/>
            <person name="Stockdale S.R."/>
            <person name="Guerin E."/>
            <person name="Ross R.P."/>
            <person name="Hill C."/>
        </authorList>
    </citation>
    <scope>NUCLEOTIDE SEQUENCE [LARGE SCALE GENOMIC DNA]</scope>
    <source>
        <strain evidence="3">cr18_1</strain>
    </source>
</reference>
<keyword evidence="1" id="KW-0472">Membrane</keyword>
<dbReference type="KEGG" id="vg:75691972"/>
<feature type="transmembrane region" description="Helical" evidence="1">
    <location>
        <begin position="68"/>
        <end position="96"/>
    </location>
</feature>
<protein>
    <submittedName>
        <fullName evidence="2">Uncharacterized protein</fullName>
    </submittedName>
</protein>
<keyword evidence="3" id="KW-1185">Reference proteome</keyword>
<evidence type="ECO:0000256" key="1">
    <source>
        <dbReference type="SAM" id="Phobius"/>
    </source>
</evidence>
<proteinExistence type="predicted"/>
<dbReference type="RefSeq" id="YP_010359637.1">
    <property type="nucleotide sequence ID" value="NC_062775.1"/>
</dbReference>
<sequence length="138" mass="16125">MELITIMLEFILLGITGGLLGVFYRNCLKPRGMIFNWLYYGILKPWAEYYEDMEERGYIIEKSFGRSLLAFIAYPLGYCIYCSTTWITFFLCAIYLSSWESLPNWQIIVIGVLLATGIQHLIIVCSCRWIIHNHPDHL</sequence>
<evidence type="ECO:0000313" key="3">
    <source>
        <dbReference type="Proteomes" id="UP000827799"/>
    </source>
</evidence>
<accession>A0AAE7S1L6</accession>
<keyword evidence="1" id="KW-0812">Transmembrane</keyword>
<organism evidence="2 3">
    <name type="scientific">uncultured phage cr18_1</name>
    <dbReference type="NCBI Taxonomy" id="2986407"/>
    <lineage>
        <taxon>Viruses</taxon>
        <taxon>Duplodnaviria</taxon>
        <taxon>Heunggongvirae</taxon>
        <taxon>Uroviricota</taxon>
        <taxon>Caudoviricetes</taxon>
        <taxon>Crassvirales</taxon>
        <taxon>Steigviridae</taxon>
        <taxon>Asinivirinae</taxon>
        <taxon>Lebriduvirus</taxon>
        <taxon>Lebriduvirus gastrointestinalis</taxon>
    </lineage>
</organism>
<dbReference type="Proteomes" id="UP000827799">
    <property type="component" value="Segment"/>
</dbReference>
<dbReference type="EMBL" id="MZ130485">
    <property type="protein sequence ID" value="QWM90065.1"/>
    <property type="molecule type" value="Genomic_DNA"/>
</dbReference>
<evidence type="ECO:0000313" key="2">
    <source>
        <dbReference type="EMBL" id="QWM90065.1"/>
    </source>
</evidence>
<feature type="transmembrane region" description="Helical" evidence="1">
    <location>
        <begin position="6"/>
        <end position="24"/>
    </location>
</feature>